<feature type="compositionally biased region" description="Low complexity" evidence="1">
    <location>
        <begin position="513"/>
        <end position="523"/>
    </location>
</feature>
<keyword evidence="2" id="KW-0472">Membrane</keyword>
<dbReference type="GeneID" id="34622619"/>
<evidence type="ECO:0000256" key="1">
    <source>
        <dbReference type="SAM" id="MobiDB-lite"/>
    </source>
</evidence>
<protein>
    <submittedName>
        <fullName evidence="4">Uncharacterized protein LOC34622619</fullName>
    </submittedName>
</protein>
<keyword evidence="2" id="KW-0812">Transmembrane</keyword>
<organism evidence="3 4">
    <name type="scientific">Cyclospora cayetanensis</name>
    <dbReference type="NCBI Taxonomy" id="88456"/>
    <lineage>
        <taxon>Eukaryota</taxon>
        <taxon>Sar</taxon>
        <taxon>Alveolata</taxon>
        <taxon>Apicomplexa</taxon>
        <taxon>Conoidasida</taxon>
        <taxon>Coccidia</taxon>
        <taxon>Eucoccidiorida</taxon>
        <taxon>Eimeriorina</taxon>
        <taxon>Eimeriidae</taxon>
        <taxon>Cyclospora</taxon>
    </lineage>
</organism>
<feature type="transmembrane region" description="Helical" evidence="2">
    <location>
        <begin position="160"/>
        <end position="179"/>
    </location>
</feature>
<feature type="transmembrane region" description="Helical" evidence="2">
    <location>
        <begin position="52"/>
        <end position="72"/>
    </location>
</feature>
<keyword evidence="2" id="KW-1133">Transmembrane helix</keyword>
<feature type="compositionally biased region" description="Basic and acidic residues" evidence="1">
    <location>
        <begin position="503"/>
        <end position="512"/>
    </location>
</feature>
<feature type="compositionally biased region" description="Polar residues" evidence="1">
    <location>
        <begin position="539"/>
        <end position="550"/>
    </location>
</feature>
<feature type="region of interest" description="Disordered" evidence="1">
    <location>
        <begin position="483"/>
        <end position="551"/>
    </location>
</feature>
<feature type="transmembrane region" description="Helical" evidence="2">
    <location>
        <begin position="131"/>
        <end position="154"/>
    </location>
</feature>
<evidence type="ECO:0000313" key="4">
    <source>
        <dbReference type="RefSeq" id="XP_026192808.1"/>
    </source>
</evidence>
<accession>A0A6P6RY47</accession>
<reference evidence="4" key="1">
    <citation type="submission" date="2025-08" db="UniProtKB">
        <authorList>
            <consortium name="RefSeq"/>
        </authorList>
    </citation>
    <scope>IDENTIFICATION</scope>
</reference>
<feature type="region of interest" description="Disordered" evidence="1">
    <location>
        <begin position="407"/>
        <end position="427"/>
    </location>
</feature>
<feature type="transmembrane region" description="Helical" evidence="2">
    <location>
        <begin position="707"/>
        <end position="727"/>
    </location>
</feature>
<feature type="transmembrane region" description="Helical" evidence="2">
    <location>
        <begin position="667"/>
        <end position="687"/>
    </location>
</feature>
<dbReference type="OrthoDB" id="346464at2759"/>
<evidence type="ECO:0000256" key="2">
    <source>
        <dbReference type="SAM" id="Phobius"/>
    </source>
</evidence>
<proteinExistence type="predicted"/>
<evidence type="ECO:0000313" key="3">
    <source>
        <dbReference type="Proteomes" id="UP000515125"/>
    </source>
</evidence>
<gene>
    <name evidence="4" type="primary">LOC34622619</name>
</gene>
<name>A0A6P6RY47_9EIME</name>
<keyword evidence="3" id="KW-1185">Reference proteome</keyword>
<feature type="transmembrane region" description="Helical" evidence="2">
    <location>
        <begin position="20"/>
        <end position="40"/>
    </location>
</feature>
<dbReference type="Proteomes" id="UP000515125">
    <property type="component" value="Unplaced"/>
</dbReference>
<feature type="transmembrane region" description="Helical" evidence="2">
    <location>
        <begin position="84"/>
        <end position="105"/>
    </location>
</feature>
<feature type="transmembrane region" description="Helical" evidence="2">
    <location>
        <begin position="765"/>
        <end position="787"/>
    </location>
</feature>
<sequence>MRRNRGAEGRGHFMHPEDLHVWLISLALLMVLMSTLFFSLQQYRPEAEQSWVYFALVLNWSLVFGACVVMWSVGRLLSSSKSDWLLLFLSLTAILLPRACLPFSVPEHMLHHMCFIGYNFFIRKRSWSTHALWGLCLVLLTVSDVAWGVLPLMLALFKTMGLLVTIIMGWLAYRIVLIFRRQMREVKRSGWPATGLQQAAEVEGRLRLRQHRAWRRAHNGACVPAYTPACPPPKPAILKRFKSFEPARHSEAASLRDRNLRRSKTQGVGLSPRGLPVTWDHLLPSLQEKTPQASERRRYWTTLDNLTPLYNQAVQRRLKLLRSDLMRCLPDTDDAGIFRKEKESQLFVVPRCHYGCVDCSWFLDADLAPPIQSCLCFLRKSGGFKEAAFSARGEAARPARTLGRADSAAPFSLHNESNSGGDNARLRARNSLTPTHTSSVHCESLQDRGSCRTRFFQASASMNYSLCDHHCHSLKGEEHIFSAQPGKSLQRGKEGVTSSTELDAERYRHTPDSDGSVAAGSSAEHPAKKKTPPLVATHPHSTSVPPQSGEASPYSACATEAELLPALYSAASSRVLLPRAVLGVFEDAVLERWYMLWRSVLVVDLYKASNGLNISICLLQCLFGMARAYVMECAVYYGENKVLGHLGTTTYEGIFPSLLPLWRTVRAVCAPLLQFVILIALVLPMRYMPSRGGRNAWKFNILALGQAVTYTVFVFSDLILLYPMLMIPLTVHLRRVPEATVLVICFGSAIVTVCIMSLAGMDFEILVFLMLSRLLFALFTIMIARAFENLRRQLFSSQALPYLVYLSTLANSPKVQQIGNMRSAHQRCACRPRQQKDRQLSKGLHQCLSFGALVSRPTCAEASTGP</sequence>
<dbReference type="AlphaFoldDB" id="A0A6P6RY47"/>
<dbReference type="RefSeq" id="XP_026192808.1">
    <property type="nucleotide sequence ID" value="XM_026337023.1"/>
</dbReference>
<feature type="transmembrane region" description="Helical" evidence="2">
    <location>
        <begin position="739"/>
        <end position="759"/>
    </location>
</feature>